<dbReference type="EMBL" id="JAAGWK010000032">
    <property type="protein sequence ID" value="NEL56260.1"/>
    <property type="molecule type" value="Genomic_DNA"/>
</dbReference>
<name>A0A7K3WKN8_9ACTN</name>
<feature type="transmembrane region" description="Helical" evidence="1">
    <location>
        <begin position="91"/>
        <end position="112"/>
    </location>
</feature>
<comment type="caution">
    <text evidence="2">The sequence shown here is derived from an EMBL/GenBank/DDBJ whole genome shotgun (WGS) entry which is preliminary data.</text>
</comment>
<keyword evidence="1" id="KW-0812">Transmembrane</keyword>
<feature type="transmembrane region" description="Helical" evidence="1">
    <location>
        <begin position="60"/>
        <end position="79"/>
    </location>
</feature>
<evidence type="ECO:0000313" key="3">
    <source>
        <dbReference type="Proteomes" id="UP000470470"/>
    </source>
</evidence>
<evidence type="ECO:0000313" key="2">
    <source>
        <dbReference type="EMBL" id="NEL56260.1"/>
    </source>
</evidence>
<reference evidence="2 3" key="1">
    <citation type="submission" date="2020-02" db="EMBL/GenBank/DDBJ databases">
        <title>The whole genome sequence of CPCC 205119.</title>
        <authorList>
            <person name="Jiang Z."/>
        </authorList>
    </citation>
    <scope>NUCLEOTIDE SEQUENCE [LARGE SCALE GENOMIC DNA]</scope>
    <source>
        <strain evidence="2 3">CPCC 205119</strain>
    </source>
</reference>
<dbReference type="AlphaFoldDB" id="A0A7K3WKN8"/>
<organism evidence="2 3">
    <name type="scientific">Goekera deserti</name>
    <dbReference type="NCBI Taxonomy" id="2497753"/>
    <lineage>
        <taxon>Bacteria</taxon>
        <taxon>Bacillati</taxon>
        <taxon>Actinomycetota</taxon>
        <taxon>Actinomycetes</taxon>
        <taxon>Geodermatophilales</taxon>
        <taxon>Geodermatophilaceae</taxon>
        <taxon>Goekera</taxon>
    </lineage>
</organism>
<keyword evidence="1" id="KW-0472">Membrane</keyword>
<keyword evidence="3" id="KW-1185">Reference proteome</keyword>
<evidence type="ECO:0000256" key="1">
    <source>
        <dbReference type="SAM" id="Phobius"/>
    </source>
</evidence>
<sequence length="147" mass="15674">METGADGPLTPRTAAEARQQLARDEAAVRYPPLPTWFFAAMAVLVAALFLVQLLPSDDAGQARIAVAVVAVVLGSRYWLNRPGVAWVAPHLPDMAWFLVAVLGSYAACWVVWGTIGLDAVWVAGAALAAGVVLVTGRRYRREFGDVG</sequence>
<proteinExistence type="predicted"/>
<dbReference type="Proteomes" id="UP000470470">
    <property type="component" value="Unassembled WGS sequence"/>
</dbReference>
<keyword evidence="1" id="KW-1133">Transmembrane helix</keyword>
<gene>
    <name evidence="2" type="ORF">G1H19_19995</name>
</gene>
<dbReference type="RefSeq" id="WP_152727465.1">
    <property type="nucleotide sequence ID" value="NZ_JAABOZ010000001.1"/>
</dbReference>
<feature type="transmembrane region" description="Helical" evidence="1">
    <location>
        <begin position="33"/>
        <end position="54"/>
    </location>
</feature>
<protein>
    <submittedName>
        <fullName evidence="2">Uncharacterized protein</fullName>
    </submittedName>
</protein>
<accession>A0A7K3WKN8</accession>
<feature type="transmembrane region" description="Helical" evidence="1">
    <location>
        <begin position="118"/>
        <end position="136"/>
    </location>
</feature>